<sequence>MMMPLPPRHSPRSTLEAVPGVSPPRSGQNLFHLSTGSVPSFGWGGKKHQSSIQSELKK</sequence>
<dbReference type="EnsemblPlants" id="Kaladp0028s0051.1.v1.1">
    <property type="protein sequence ID" value="Kaladp0028s0051.1.v1.1.CDS.1"/>
    <property type="gene ID" value="Kaladp0028s0051.v1.1"/>
</dbReference>
<evidence type="ECO:0000313" key="3">
    <source>
        <dbReference type="Proteomes" id="UP000594263"/>
    </source>
</evidence>
<feature type="region of interest" description="Disordered" evidence="1">
    <location>
        <begin position="1"/>
        <end position="58"/>
    </location>
</feature>
<accession>A0A7N0TAA6</accession>
<organism evidence="2 3">
    <name type="scientific">Kalanchoe fedtschenkoi</name>
    <name type="common">Lavender scallops</name>
    <name type="synonym">South American air plant</name>
    <dbReference type="NCBI Taxonomy" id="63787"/>
    <lineage>
        <taxon>Eukaryota</taxon>
        <taxon>Viridiplantae</taxon>
        <taxon>Streptophyta</taxon>
        <taxon>Embryophyta</taxon>
        <taxon>Tracheophyta</taxon>
        <taxon>Spermatophyta</taxon>
        <taxon>Magnoliopsida</taxon>
        <taxon>eudicotyledons</taxon>
        <taxon>Gunneridae</taxon>
        <taxon>Pentapetalae</taxon>
        <taxon>Saxifragales</taxon>
        <taxon>Crassulaceae</taxon>
        <taxon>Kalanchoe</taxon>
    </lineage>
</organism>
<protein>
    <submittedName>
        <fullName evidence="2">Uncharacterized protein</fullName>
    </submittedName>
</protein>
<reference evidence="2" key="1">
    <citation type="submission" date="2021-01" db="UniProtKB">
        <authorList>
            <consortium name="EnsemblPlants"/>
        </authorList>
    </citation>
    <scope>IDENTIFICATION</scope>
</reference>
<keyword evidence="3" id="KW-1185">Reference proteome</keyword>
<evidence type="ECO:0000256" key="1">
    <source>
        <dbReference type="SAM" id="MobiDB-lite"/>
    </source>
</evidence>
<proteinExistence type="predicted"/>
<feature type="compositionally biased region" description="Polar residues" evidence="1">
    <location>
        <begin position="25"/>
        <end position="38"/>
    </location>
</feature>
<evidence type="ECO:0000313" key="2">
    <source>
        <dbReference type="EnsemblPlants" id="Kaladp0028s0051.1.v1.1.CDS.1"/>
    </source>
</evidence>
<name>A0A7N0TAA6_KALFE</name>
<dbReference type="Gramene" id="Kaladp0028s0051.1.v1.1">
    <property type="protein sequence ID" value="Kaladp0028s0051.1.v1.1.CDS.1"/>
    <property type="gene ID" value="Kaladp0028s0051.v1.1"/>
</dbReference>
<dbReference type="Proteomes" id="UP000594263">
    <property type="component" value="Unplaced"/>
</dbReference>
<dbReference type="AlphaFoldDB" id="A0A7N0TAA6"/>